<dbReference type="PROSITE" id="PS51369">
    <property type="entry name" value="TCP"/>
    <property type="match status" value="1"/>
</dbReference>
<proteinExistence type="predicted"/>
<dbReference type="Pfam" id="PF03634">
    <property type="entry name" value="TCP"/>
    <property type="match status" value="1"/>
</dbReference>
<evidence type="ECO:0000259" key="1">
    <source>
        <dbReference type="PROSITE" id="PS51369"/>
    </source>
</evidence>
<evidence type="ECO:0000313" key="2">
    <source>
        <dbReference type="EMBL" id="ABF57681.1"/>
    </source>
</evidence>
<gene>
    <name evidence="2" type="primary">CYC</name>
</gene>
<reference evidence="2" key="1">
    <citation type="journal article" date="2006" name="Proc. Natl. Acad. Sci. U.S.A.">
        <title>Phylogenetic analysis of the "ECE" (CYC/TB1) clade reveals duplications predating the core eudicots.</title>
        <authorList>
            <person name="Howarth D.G."/>
            <person name="Donoghue M.J."/>
        </authorList>
    </citation>
    <scope>NUCLEOTIDE SEQUENCE</scope>
</reference>
<dbReference type="EMBL" id="DQ462263">
    <property type="protein sequence ID" value="ABF57681.1"/>
    <property type="molecule type" value="Genomic_DNA"/>
</dbReference>
<accession>Q19T67</accession>
<dbReference type="AlphaFoldDB" id="Q19T67"/>
<name>Q19T67_PERVG</name>
<dbReference type="InterPro" id="IPR017887">
    <property type="entry name" value="TF_TCP_subgr"/>
</dbReference>
<feature type="non-terminal residue" evidence="2">
    <location>
        <position position="1"/>
    </location>
</feature>
<feature type="non-terminal residue" evidence="2">
    <location>
        <position position="87"/>
    </location>
</feature>
<protein>
    <submittedName>
        <fullName evidence="2">CYCLOIDEA-like</fullName>
    </submittedName>
</protein>
<organism evidence="2">
    <name type="scientific">Persicaria virginiana</name>
    <name type="common">Virginia knotweed</name>
    <name type="synonym">Polygonum virginianum</name>
    <dbReference type="NCBI Taxonomy" id="46788"/>
    <lineage>
        <taxon>Eukaryota</taxon>
        <taxon>Viridiplantae</taxon>
        <taxon>Streptophyta</taxon>
        <taxon>Embryophyta</taxon>
        <taxon>Tracheophyta</taxon>
        <taxon>Spermatophyta</taxon>
        <taxon>Magnoliopsida</taxon>
        <taxon>eudicotyledons</taxon>
        <taxon>Gunneridae</taxon>
        <taxon>Pentapetalae</taxon>
        <taxon>Caryophyllales</taxon>
        <taxon>Polygonaceae</taxon>
        <taxon>Polygonoideae</taxon>
        <taxon>Persicarieae</taxon>
        <taxon>Persicaria</taxon>
    </lineage>
</organism>
<feature type="domain" description="TCP" evidence="1">
    <location>
        <begin position="1"/>
        <end position="27"/>
    </location>
</feature>
<sequence length="87" mass="9475">QETLGFDRASKTLGWLLARSKGAIQELALEKQCLDQFQDGSFSFGTKDNLVTDSAVSALESASASYKEKTEKVGVGISQANFVRENR</sequence>